<feature type="transmembrane region" description="Helical" evidence="1">
    <location>
        <begin position="106"/>
        <end position="126"/>
    </location>
</feature>
<evidence type="ECO:0000256" key="1">
    <source>
        <dbReference type="SAM" id="Phobius"/>
    </source>
</evidence>
<keyword evidence="4" id="KW-1185">Reference proteome</keyword>
<dbReference type="Proteomes" id="UP001501570">
    <property type="component" value="Unassembled WGS sequence"/>
</dbReference>
<evidence type="ECO:0000259" key="2">
    <source>
        <dbReference type="Pfam" id="PF07760"/>
    </source>
</evidence>
<gene>
    <name evidence="3" type="ORF">GCM10023322_15570</name>
</gene>
<keyword evidence="1" id="KW-0472">Membrane</keyword>
<evidence type="ECO:0000313" key="3">
    <source>
        <dbReference type="EMBL" id="GAA5181291.1"/>
    </source>
</evidence>
<dbReference type="InterPro" id="IPR011674">
    <property type="entry name" value="DUF1616"/>
</dbReference>
<evidence type="ECO:0000313" key="4">
    <source>
        <dbReference type="Proteomes" id="UP001501570"/>
    </source>
</evidence>
<feature type="domain" description="DUF1616" evidence="2">
    <location>
        <begin position="19"/>
        <end position="303"/>
    </location>
</feature>
<feature type="transmembrane region" description="Helical" evidence="1">
    <location>
        <begin position="79"/>
        <end position="100"/>
    </location>
</feature>
<organism evidence="3 4">
    <name type="scientific">Rugosimonospora acidiphila</name>
    <dbReference type="NCBI Taxonomy" id="556531"/>
    <lineage>
        <taxon>Bacteria</taxon>
        <taxon>Bacillati</taxon>
        <taxon>Actinomycetota</taxon>
        <taxon>Actinomycetes</taxon>
        <taxon>Micromonosporales</taxon>
        <taxon>Micromonosporaceae</taxon>
        <taxon>Rugosimonospora</taxon>
    </lineage>
</organism>
<sequence length="329" mass="33829">MRLAGTRSAAVAAAAPAALALLAWLVALQHAVGPARVVAGLLLVFVLPGVAGNLALFPDTGTGAGAGADSARPSRLERVVLVPALSLAVPVIGGVLLDVVGLHLTAGTWGGLGALTTVVLAGVGYLRGRHGLGAPAGQRPGDLSAAATQVITAQATRIPPGTTQAVRTQAIKTQAVSAQASTTQAVTTQAVRPPEGRWSRRTALRLAPLGLAVVVLAGAAYIGLHSANLQRREAFTALSMLPDDDPNSTDQVRPVTLSVDCHEVEQTRYTVQVQEGDADGPRYQVSLAPGEVWKQDLNVPISDRVTANLFKGDGTTPYRTVFVSGLLPQ</sequence>
<dbReference type="Pfam" id="PF07760">
    <property type="entry name" value="DUF1616"/>
    <property type="match status" value="1"/>
</dbReference>
<name>A0ABP9RN68_9ACTN</name>
<protein>
    <recommendedName>
        <fullName evidence="2">DUF1616 domain-containing protein</fullName>
    </recommendedName>
</protein>
<feature type="transmembrane region" description="Helical" evidence="1">
    <location>
        <begin position="37"/>
        <end position="58"/>
    </location>
</feature>
<reference evidence="4" key="1">
    <citation type="journal article" date="2019" name="Int. J. Syst. Evol. Microbiol.">
        <title>The Global Catalogue of Microorganisms (GCM) 10K type strain sequencing project: providing services to taxonomists for standard genome sequencing and annotation.</title>
        <authorList>
            <consortium name="The Broad Institute Genomics Platform"/>
            <consortium name="The Broad Institute Genome Sequencing Center for Infectious Disease"/>
            <person name="Wu L."/>
            <person name="Ma J."/>
        </authorList>
    </citation>
    <scope>NUCLEOTIDE SEQUENCE [LARGE SCALE GENOMIC DNA]</scope>
    <source>
        <strain evidence="4">JCM 18304</strain>
    </source>
</reference>
<feature type="transmembrane region" description="Helical" evidence="1">
    <location>
        <begin position="206"/>
        <end position="224"/>
    </location>
</feature>
<dbReference type="RefSeq" id="WP_345627459.1">
    <property type="nucleotide sequence ID" value="NZ_BAABJQ010000004.1"/>
</dbReference>
<keyword evidence="1" id="KW-1133">Transmembrane helix</keyword>
<dbReference type="EMBL" id="BAABJQ010000004">
    <property type="protein sequence ID" value="GAA5181291.1"/>
    <property type="molecule type" value="Genomic_DNA"/>
</dbReference>
<proteinExistence type="predicted"/>
<accession>A0ABP9RN68</accession>
<comment type="caution">
    <text evidence="3">The sequence shown here is derived from an EMBL/GenBank/DDBJ whole genome shotgun (WGS) entry which is preliminary data.</text>
</comment>
<keyword evidence="1" id="KW-0812">Transmembrane</keyword>